<sequence>MEFTENITVHENGNHDWQRISELEYLKFVDEDIPVTVFLSLLSIIGSIGNAHAFLVYYLRYKPSNHRTFVVSLAAIDLIASAISIPFEIYDIRYSYTFTSSLACKSFRTMNHVVIVASGLLLGVIAVERFRKACQPLETQLGPKGAICACVFSVVGSAIFSIPAFILYDSTQEDLNITVSVFGNTTTFEDKFSVLHVFDCQIATKYSKSIFNKGYNGMFLLLSTSVFILCIVMYSFVGKALYKQTKFRMRAQSLKRRPSNSSLTSTTITKLDKSTGYIQEEESSSTGDRKRSILRKSSSASLNAISPRNHRRMDRTRRITLMFLVATAVSYIGFVPNLVILLIKSLNRKQYTKISNTLGGGTDILLRLYFLNNVTNPLVYCFLDEKFRTELMMLYRKLAFWNKTHKRVY</sequence>
<dbReference type="GO" id="GO:0004930">
    <property type="term" value="F:G protein-coupled receptor activity"/>
    <property type="evidence" value="ECO:0007669"/>
    <property type="project" value="UniProtKB-KW"/>
</dbReference>
<dbReference type="PROSITE" id="PS50262">
    <property type="entry name" value="G_PROTEIN_RECEP_F1_2"/>
    <property type="match status" value="1"/>
</dbReference>
<evidence type="ECO:0000313" key="10">
    <source>
        <dbReference type="EMBL" id="KAK3088451.1"/>
    </source>
</evidence>
<evidence type="ECO:0000256" key="3">
    <source>
        <dbReference type="ARBA" id="ARBA00022989"/>
    </source>
</evidence>
<evidence type="ECO:0000313" key="11">
    <source>
        <dbReference type="Proteomes" id="UP001186944"/>
    </source>
</evidence>
<dbReference type="Pfam" id="PF00001">
    <property type="entry name" value="7tm_1"/>
    <property type="match status" value="1"/>
</dbReference>
<evidence type="ECO:0000259" key="9">
    <source>
        <dbReference type="PROSITE" id="PS50262"/>
    </source>
</evidence>
<dbReference type="PANTHER" id="PTHR24238">
    <property type="entry name" value="G-PROTEIN COUPLED RECEPTOR"/>
    <property type="match status" value="1"/>
</dbReference>
<keyword evidence="5 8" id="KW-0472">Membrane</keyword>
<evidence type="ECO:0000256" key="2">
    <source>
        <dbReference type="ARBA" id="ARBA00022692"/>
    </source>
</evidence>
<evidence type="ECO:0000256" key="6">
    <source>
        <dbReference type="ARBA" id="ARBA00023170"/>
    </source>
</evidence>
<feature type="transmembrane region" description="Helical" evidence="8">
    <location>
        <begin position="147"/>
        <end position="168"/>
    </location>
</feature>
<name>A0AA89BRJ0_PINIB</name>
<accession>A0AA89BRJ0</accession>
<evidence type="ECO:0000256" key="7">
    <source>
        <dbReference type="ARBA" id="ARBA00023224"/>
    </source>
</evidence>
<dbReference type="PANTHER" id="PTHR24238:SF47">
    <property type="entry name" value="ECDYSTEROIDS_DOPAMINE RECEPTOR-RELATED"/>
    <property type="match status" value="1"/>
</dbReference>
<reference evidence="10" key="1">
    <citation type="submission" date="2019-08" db="EMBL/GenBank/DDBJ databases">
        <title>The improved chromosome-level genome for the pearl oyster Pinctada fucata martensii using PacBio sequencing and Hi-C.</title>
        <authorList>
            <person name="Zheng Z."/>
        </authorList>
    </citation>
    <scope>NUCLEOTIDE SEQUENCE</scope>
    <source>
        <strain evidence="10">ZZ-2019</strain>
        <tissue evidence="10">Adductor muscle</tissue>
    </source>
</reference>
<evidence type="ECO:0000256" key="1">
    <source>
        <dbReference type="ARBA" id="ARBA00004141"/>
    </source>
</evidence>
<comment type="caution">
    <text evidence="10">The sequence shown here is derived from an EMBL/GenBank/DDBJ whole genome shotgun (WGS) entry which is preliminary data.</text>
</comment>
<feature type="transmembrane region" description="Helical" evidence="8">
    <location>
        <begin position="69"/>
        <end position="89"/>
    </location>
</feature>
<keyword evidence="2 8" id="KW-0812">Transmembrane</keyword>
<dbReference type="AlphaFoldDB" id="A0AA89BRJ0"/>
<keyword evidence="4" id="KW-0297">G-protein coupled receptor</keyword>
<comment type="subcellular location">
    <subcellularLocation>
        <location evidence="1">Membrane</location>
        <topology evidence="1">Multi-pass membrane protein</topology>
    </subcellularLocation>
</comment>
<feature type="domain" description="G-protein coupled receptors family 1 profile" evidence="9">
    <location>
        <begin position="49"/>
        <end position="380"/>
    </location>
</feature>
<dbReference type="GO" id="GO:0016020">
    <property type="term" value="C:membrane"/>
    <property type="evidence" value="ECO:0007669"/>
    <property type="project" value="UniProtKB-SubCell"/>
</dbReference>
<dbReference type="Gene3D" id="1.20.1070.10">
    <property type="entry name" value="Rhodopsin 7-helix transmembrane proteins"/>
    <property type="match status" value="1"/>
</dbReference>
<proteinExistence type="predicted"/>
<dbReference type="EMBL" id="VSWD01000011">
    <property type="protein sequence ID" value="KAK3088451.1"/>
    <property type="molecule type" value="Genomic_DNA"/>
</dbReference>
<dbReference type="SUPFAM" id="SSF81321">
    <property type="entry name" value="Family A G protein-coupled receptor-like"/>
    <property type="match status" value="1"/>
</dbReference>
<dbReference type="PRINTS" id="PR00237">
    <property type="entry name" value="GPCRRHODOPSN"/>
</dbReference>
<keyword evidence="3 8" id="KW-1133">Transmembrane helix</keyword>
<keyword evidence="11" id="KW-1185">Reference proteome</keyword>
<evidence type="ECO:0000256" key="4">
    <source>
        <dbReference type="ARBA" id="ARBA00023040"/>
    </source>
</evidence>
<keyword evidence="7" id="KW-0807">Transducer</keyword>
<feature type="transmembrane region" description="Helical" evidence="8">
    <location>
        <begin position="33"/>
        <end position="57"/>
    </location>
</feature>
<dbReference type="InterPro" id="IPR000276">
    <property type="entry name" value="GPCR_Rhodpsn"/>
</dbReference>
<feature type="transmembrane region" description="Helical" evidence="8">
    <location>
        <begin position="218"/>
        <end position="242"/>
    </location>
</feature>
<evidence type="ECO:0000256" key="5">
    <source>
        <dbReference type="ARBA" id="ARBA00023136"/>
    </source>
</evidence>
<feature type="transmembrane region" description="Helical" evidence="8">
    <location>
        <begin position="321"/>
        <end position="344"/>
    </location>
</feature>
<organism evidence="10 11">
    <name type="scientific">Pinctada imbricata</name>
    <name type="common">Atlantic pearl-oyster</name>
    <name type="synonym">Pinctada martensii</name>
    <dbReference type="NCBI Taxonomy" id="66713"/>
    <lineage>
        <taxon>Eukaryota</taxon>
        <taxon>Metazoa</taxon>
        <taxon>Spiralia</taxon>
        <taxon>Lophotrochozoa</taxon>
        <taxon>Mollusca</taxon>
        <taxon>Bivalvia</taxon>
        <taxon>Autobranchia</taxon>
        <taxon>Pteriomorphia</taxon>
        <taxon>Pterioida</taxon>
        <taxon>Pterioidea</taxon>
        <taxon>Pteriidae</taxon>
        <taxon>Pinctada</taxon>
    </lineage>
</organism>
<dbReference type="CDD" id="cd00637">
    <property type="entry name" value="7tm_classA_rhodopsin-like"/>
    <property type="match status" value="1"/>
</dbReference>
<evidence type="ECO:0000256" key="8">
    <source>
        <dbReference type="SAM" id="Phobius"/>
    </source>
</evidence>
<feature type="transmembrane region" description="Helical" evidence="8">
    <location>
        <begin position="109"/>
        <end position="127"/>
    </location>
</feature>
<keyword evidence="6" id="KW-0675">Receptor</keyword>
<gene>
    <name evidence="10" type="ORF">FSP39_019381</name>
</gene>
<protein>
    <recommendedName>
        <fullName evidence="9">G-protein coupled receptors family 1 profile domain-containing protein</fullName>
    </recommendedName>
</protein>
<dbReference type="InterPro" id="IPR017452">
    <property type="entry name" value="GPCR_Rhodpsn_7TM"/>
</dbReference>
<dbReference type="Proteomes" id="UP001186944">
    <property type="component" value="Unassembled WGS sequence"/>
</dbReference>